<keyword evidence="1" id="KW-0812">Transmembrane</keyword>
<keyword evidence="1" id="KW-0472">Membrane</keyword>
<gene>
    <name evidence="3" type="ORF">Lgra_0228</name>
    <name evidence="4" type="ORF">NCTC12388_01822</name>
</gene>
<dbReference type="OrthoDB" id="5648350at2"/>
<dbReference type="RefSeq" id="WP_058497461.1">
    <property type="nucleotide sequence ID" value="NZ_CAAAHW010000009.1"/>
</dbReference>
<evidence type="ECO:0000256" key="1">
    <source>
        <dbReference type="SAM" id="Phobius"/>
    </source>
</evidence>
<accession>A0A378JDX1</accession>
<evidence type="ECO:0000313" key="3">
    <source>
        <dbReference type="EMBL" id="KTD15562.1"/>
    </source>
</evidence>
<protein>
    <submittedName>
        <fullName evidence="4">Uncharacterized protein</fullName>
    </submittedName>
</protein>
<name>A0A378JDX1_9GAMM</name>
<dbReference type="STRING" id="45066.Lgra_0228"/>
<feature type="transmembrane region" description="Helical" evidence="1">
    <location>
        <begin position="49"/>
        <end position="68"/>
    </location>
</feature>
<keyword evidence="5" id="KW-1185">Reference proteome</keyword>
<dbReference type="AlphaFoldDB" id="A0A378JDX1"/>
<feature type="transmembrane region" description="Helical" evidence="1">
    <location>
        <begin position="75"/>
        <end position="94"/>
    </location>
</feature>
<evidence type="ECO:0000313" key="4">
    <source>
        <dbReference type="EMBL" id="STX45077.1"/>
    </source>
</evidence>
<dbReference type="Proteomes" id="UP000254476">
    <property type="component" value="Unassembled WGS sequence"/>
</dbReference>
<dbReference type="EMBL" id="UGOB01000001">
    <property type="protein sequence ID" value="STX45077.1"/>
    <property type="molecule type" value="Genomic_DNA"/>
</dbReference>
<reference evidence="3 5" key="1">
    <citation type="submission" date="2015-11" db="EMBL/GenBank/DDBJ databases">
        <title>Genomic analysis of 38 Legionella species identifies large and diverse effector repertoires.</title>
        <authorList>
            <person name="Burstein D."/>
            <person name="Amaro F."/>
            <person name="Zusman T."/>
            <person name="Lifshitz Z."/>
            <person name="Cohen O."/>
            <person name="Gilbert J.A."/>
            <person name="Pupko T."/>
            <person name="Shuman H.A."/>
            <person name="Segal G."/>
        </authorList>
    </citation>
    <scope>NUCLEOTIDE SEQUENCE [LARGE SCALE GENOMIC DNA]</scope>
    <source>
        <strain evidence="3 5">Lyon 8420412</strain>
    </source>
</reference>
<dbReference type="Proteomes" id="UP000054691">
    <property type="component" value="Unassembled WGS sequence"/>
</dbReference>
<dbReference type="EMBL" id="LNYE01000003">
    <property type="protein sequence ID" value="KTD15562.1"/>
    <property type="molecule type" value="Genomic_DNA"/>
</dbReference>
<evidence type="ECO:0000256" key="2">
    <source>
        <dbReference type="SAM" id="SignalP"/>
    </source>
</evidence>
<keyword evidence="1" id="KW-1133">Transmembrane helix</keyword>
<reference evidence="4 6" key="2">
    <citation type="submission" date="2018-06" db="EMBL/GenBank/DDBJ databases">
        <authorList>
            <consortium name="Pathogen Informatics"/>
            <person name="Doyle S."/>
        </authorList>
    </citation>
    <scope>NUCLEOTIDE SEQUENCE [LARGE SCALE GENOMIC DNA]</scope>
    <source>
        <strain evidence="4 6">NCTC12388</strain>
    </source>
</reference>
<sequence>MSTQNRFTKNIKRGISALCCFLLSSSLWANDLLVKALDGDVKDTLGSDAKFWTVFILVDIVLATCAAVATKNPKVFLSVFLIAFIPGFLVKTFVF</sequence>
<evidence type="ECO:0000313" key="5">
    <source>
        <dbReference type="Proteomes" id="UP000054691"/>
    </source>
</evidence>
<keyword evidence="2" id="KW-0732">Signal</keyword>
<feature type="chain" id="PRO_5016878426" evidence="2">
    <location>
        <begin position="30"/>
        <end position="95"/>
    </location>
</feature>
<evidence type="ECO:0000313" key="6">
    <source>
        <dbReference type="Proteomes" id="UP000254476"/>
    </source>
</evidence>
<proteinExistence type="predicted"/>
<organism evidence="4 6">
    <name type="scientific">Legionella gratiana</name>
    <dbReference type="NCBI Taxonomy" id="45066"/>
    <lineage>
        <taxon>Bacteria</taxon>
        <taxon>Pseudomonadati</taxon>
        <taxon>Pseudomonadota</taxon>
        <taxon>Gammaproteobacteria</taxon>
        <taxon>Legionellales</taxon>
        <taxon>Legionellaceae</taxon>
        <taxon>Legionella</taxon>
    </lineage>
</organism>
<feature type="signal peptide" evidence="2">
    <location>
        <begin position="1"/>
        <end position="29"/>
    </location>
</feature>